<accession>A0ABV3RHE0</accession>
<dbReference type="InterPro" id="IPR009045">
    <property type="entry name" value="Zn_M74/Hedgehog-like"/>
</dbReference>
<evidence type="ECO:0000313" key="2">
    <source>
        <dbReference type="Proteomes" id="UP001556098"/>
    </source>
</evidence>
<dbReference type="Proteomes" id="UP001556098">
    <property type="component" value="Unassembled WGS sequence"/>
</dbReference>
<comment type="caution">
    <text evidence="1">The sequence shown here is derived from an EMBL/GenBank/DDBJ whole genome shotgun (WGS) entry which is preliminary data.</text>
</comment>
<dbReference type="GO" id="GO:0016787">
    <property type="term" value="F:hydrolase activity"/>
    <property type="evidence" value="ECO:0007669"/>
    <property type="project" value="UniProtKB-KW"/>
</dbReference>
<organism evidence="1 2">
    <name type="scientific">Sulfitobacter sediminis</name>
    <dbReference type="NCBI Taxonomy" id="3234186"/>
    <lineage>
        <taxon>Bacteria</taxon>
        <taxon>Pseudomonadati</taxon>
        <taxon>Pseudomonadota</taxon>
        <taxon>Alphaproteobacteria</taxon>
        <taxon>Rhodobacterales</taxon>
        <taxon>Roseobacteraceae</taxon>
        <taxon>Sulfitobacter</taxon>
    </lineage>
</organism>
<keyword evidence="1" id="KW-0378">Hydrolase</keyword>
<dbReference type="SUPFAM" id="SSF55166">
    <property type="entry name" value="Hedgehog/DD-peptidase"/>
    <property type="match status" value="1"/>
</dbReference>
<reference evidence="1 2" key="1">
    <citation type="submission" date="2024-07" db="EMBL/GenBank/DDBJ databases">
        <title>Marimonas sp.nov., isolated from tidal-flat sediment.</title>
        <authorList>
            <person name="Jayan J.N."/>
            <person name="Lee S.S."/>
        </authorList>
    </citation>
    <scope>NUCLEOTIDE SEQUENCE [LARGE SCALE GENOMIC DNA]</scope>
    <source>
        <strain evidence="1 2">MJW-29</strain>
    </source>
</reference>
<dbReference type="RefSeq" id="WP_367876081.1">
    <property type="nucleotide sequence ID" value="NZ_JBFNXX010000001.1"/>
</dbReference>
<gene>
    <name evidence="1" type="ORF">AB2B41_02105</name>
</gene>
<dbReference type="EMBL" id="JBFNXX010000001">
    <property type="protein sequence ID" value="MEW9918382.1"/>
    <property type="molecule type" value="Genomic_DNA"/>
</dbReference>
<protein>
    <submittedName>
        <fullName evidence="1">M15 family metallopeptidase</fullName>
        <ecNumber evidence="1">3.4.-.-</ecNumber>
    </submittedName>
</protein>
<keyword evidence="2" id="KW-1185">Reference proteome</keyword>
<sequence>MLERHIQMLMAATGDYAGGIDGAFGPVSTAAMHKVEARHDAAYTFDPTTTTDHRRRTACAQACLNQLGHDAGLVDGWIGNNTTEALNAFLFRVTNGKDEVIDREREQGFTPPANIPRQRDVAQVYGRPGAEIEARLTTIELPFKLKIDWNLRASVNKIRVHRDCAQQLEAALIEVRKHYGEDDMNRLGIDRYAGAYNHRKMRGSNNWSMHAYGCAIDFYAEPNGLRVKCPQALFCSAEYKPFLDIMESHEWLPAIRLWGKDAMHFQRARL</sequence>
<dbReference type="EC" id="3.4.-.-" evidence="1"/>
<evidence type="ECO:0000313" key="1">
    <source>
        <dbReference type="EMBL" id="MEW9918382.1"/>
    </source>
</evidence>
<name>A0ABV3RHE0_9RHOB</name>
<dbReference type="Gene3D" id="3.30.1380.10">
    <property type="match status" value="1"/>
</dbReference>
<proteinExistence type="predicted"/>